<dbReference type="GO" id="GO:0005634">
    <property type="term" value="C:nucleus"/>
    <property type="evidence" value="ECO:0007669"/>
    <property type="project" value="UniProtKB-SubCell"/>
</dbReference>
<evidence type="ECO:0000256" key="3">
    <source>
        <dbReference type="ARBA" id="ARBA00023125"/>
    </source>
</evidence>
<keyword evidence="9" id="KW-1185">Reference proteome</keyword>
<dbReference type="SMART" id="SM00066">
    <property type="entry name" value="GAL4"/>
    <property type="match status" value="1"/>
</dbReference>
<evidence type="ECO:0000313" key="8">
    <source>
        <dbReference type="EMBL" id="KAF2871406.1"/>
    </source>
</evidence>
<dbReference type="PANTHER" id="PTHR31845:SF10">
    <property type="entry name" value="ZN(II)2CYS6 TRANSCRIPTION FACTOR (EUROFUNG)"/>
    <property type="match status" value="1"/>
</dbReference>
<keyword evidence="5" id="KW-0539">Nucleus</keyword>
<evidence type="ECO:0000313" key="9">
    <source>
        <dbReference type="Proteomes" id="UP000481861"/>
    </source>
</evidence>
<feature type="region of interest" description="Disordered" evidence="6">
    <location>
        <begin position="75"/>
        <end position="95"/>
    </location>
</feature>
<dbReference type="SUPFAM" id="SSF57701">
    <property type="entry name" value="Zn2/Cys6 DNA-binding domain"/>
    <property type="match status" value="1"/>
</dbReference>
<evidence type="ECO:0000256" key="2">
    <source>
        <dbReference type="ARBA" id="ARBA00023015"/>
    </source>
</evidence>
<dbReference type="InterPro" id="IPR051089">
    <property type="entry name" value="prtT"/>
</dbReference>
<comment type="caution">
    <text evidence="8">The sequence shown here is derived from an EMBL/GenBank/DDBJ whole genome shotgun (WGS) entry which is preliminary data.</text>
</comment>
<dbReference type="OrthoDB" id="5226580at2759"/>
<sequence>MPSDDTRKRKACQSCTRAKAKCAPFEDRSDICYRCQRLNKPCVFEENFRKQGKRPRSRVQQLEQRVESLIDLLAPNGKTPASQTPASQPSARQPSARHLTASHLTASHSAAVRDGQNIVTTSSERISFSAGPITPAETPDTEVAHADPVAPYDPVNAGIIDEAHASSLLTDFRESFVFSFPFVVIPASTDVNTLRRGWPFLFHSIMAIMTYKTPDVQQTIAEEFKSQIASRIIMGSHKSLEILQGLLVYGAWYHFFYRPAKQQLAIILQLCVAMIQDLGLSKDLHDKKRITDLNEDQSGTYTTAQKSADSKRAFLGSYCLTTAFAQAWRKRSTMRRTRYMAQCCESLVAQLEYPSDALISPMVQLSDLTCRVNEYFSYDDIDNAEVSGEMMLDMATGNFASELERIKDAVPICLKHNTTLNLGFYLLDIWIHECSLHSPLWNAQADNSSILHSAIRIRILYRSLGAIKAYVNTLLATPESSLHHLAFPSWSGWFYTTIVACKLVFLHENDEEGRTNLEAAHNELGKQLGNLRPHELGPDVPGEYTDTPMDTSRVPFWDPVSVEKEAGIEQLFESVVEKLRFTFPSEEEAWCTDSTLCHQDPLFRMTCLQQGLLHGFRKRMADHILRHSKPCINDAGTSDKSNASPHASNLSTSAFTPVQSDAYATVPDLMGAEQHSLPQQTHWNLFPFIETWHFNSANFGTLPEAPLPSQQNMNDDWLWDTMMADFTMPLI</sequence>
<dbReference type="PROSITE" id="PS00463">
    <property type="entry name" value="ZN2_CY6_FUNGAL_1"/>
    <property type="match status" value="1"/>
</dbReference>
<dbReference type="GO" id="GO:0000981">
    <property type="term" value="F:DNA-binding transcription factor activity, RNA polymerase II-specific"/>
    <property type="evidence" value="ECO:0007669"/>
    <property type="project" value="InterPro"/>
</dbReference>
<dbReference type="GO" id="GO:0008270">
    <property type="term" value="F:zinc ion binding"/>
    <property type="evidence" value="ECO:0007669"/>
    <property type="project" value="InterPro"/>
</dbReference>
<dbReference type="CDD" id="cd12148">
    <property type="entry name" value="fungal_TF_MHR"/>
    <property type="match status" value="1"/>
</dbReference>
<dbReference type="CDD" id="cd00067">
    <property type="entry name" value="GAL4"/>
    <property type="match status" value="1"/>
</dbReference>
<dbReference type="AlphaFoldDB" id="A0A7C8I7P3"/>
<evidence type="ECO:0000256" key="1">
    <source>
        <dbReference type="ARBA" id="ARBA00004123"/>
    </source>
</evidence>
<name>A0A7C8I7P3_9PLEO</name>
<keyword evidence="3" id="KW-0238">DNA-binding</keyword>
<protein>
    <recommendedName>
        <fullName evidence="7">Zn(2)-C6 fungal-type domain-containing protein</fullName>
    </recommendedName>
</protein>
<feature type="domain" description="Zn(2)-C6 fungal-type" evidence="7">
    <location>
        <begin position="11"/>
        <end position="44"/>
    </location>
</feature>
<comment type="subcellular location">
    <subcellularLocation>
        <location evidence="1">Nucleus</location>
    </subcellularLocation>
</comment>
<dbReference type="Proteomes" id="UP000481861">
    <property type="component" value="Unassembled WGS sequence"/>
</dbReference>
<keyword evidence="2" id="KW-0805">Transcription regulation</keyword>
<keyword evidence="4" id="KW-0804">Transcription</keyword>
<evidence type="ECO:0000256" key="4">
    <source>
        <dbReference type="ARBA" id="ARBA00023163"/>
    </source>
</evidence>
<dbReference type="InterPro" id="IPR036864">
    <property type="entry name" value="Zn2-C6_fun-type_DNA-bd_sf"/>
</dbReference>
<accession>A0A7C8I7P3</accession>
<dbReference type="Gene3D" id="4.10.240.10">
    <property type="entry name" value="Zn(2)-C6 fungal-type DNA-binding domain"/>
    <property type="match status" value="1"/>
</dbReference>
<dbReference type="PROSITE" id="PS50048">
    <property type="entry name" value="ZN2_CY6_FUNGAL_2"/>
    <property type="match status" value="1"/>
</dbReference>
<dbReference type="PANTHER" id="PTHR31845">
    <property type="entry name" value="FINGER DOMAIN PROTEIN, PUTATIVE-RELATED"/>
    <property type="match status" value="1"/>
</dbReference>
<feature type="compositionally biased region" description="Polar residues" evidence="6">
    <location>
        <begin position="79"/>
        <end position="93"/>
    </location>
</feature>
<evidence type="ECO:0000256" key="6">
    <source>
        <dbReference type="SAM" id="MobiDB-lite"/>
    </source>
</evidence>
<organism evidence="8 9">
    <name type="scientific">Massariosphaeria phaeospora</name>
    <dbReference type="NCBI Taxonomy" id="100035"/>
    <lineage>
        <taxon>Eukaryota</taxon>
        <taxon>Fungi</taxon>
        <taxon>Dikarya</taxon>
        <taxon>Ascomycota</taxon>
        <taxon>Pezizomycotina</taxon>
        <taxon>Dothideomycetes</taxon>
        <taxon>Pleosporomycetidae</taxon>
        <taxon>Pleosporales</taxon>
        <taxon>Pleosporales incertae sedis</taxon>
        <taxon>Massariosphaeria</taxon>
    </lineage>
</organism>
<dbReference type="GO" id="GO:0000976">
    <property type="term" value="F:transcription cis-regulatory region binding"/>
    <property type="evidence" value="ECO:0007669"/>
    <property type="project" value="TreeGrafter"/>
</dbReference>
<evidence type="ECO:0000256" key="5">
    <source>
        <dbReference type="ARBA" id="ARBA00023242"/>
    </source>
</evidence>
<dbReference type="InterPro" id="IPR001138">
    <property type="entry name" value="Zn2Cys6_DnaBD"/>
</dbReference>
<evidence type="ECO:0000259" key="7">
    <source>
        <dbReference type="PROSITE" id="PS50048"/>
    </source>
</evidence>
<dbReference type="EMBL" id="JAADJZ010000011">
    <property type="protein sequence ID" value="KAF2871406.1"/>
    <property type="molecule type" value="Genomic_DNA"/>
</dbReference>
<proteinExistence type="predicted"/>
<gene>
    <name evidence="8" type="ORF">BDV95DRAFT_40118</name>
</gene>
<reference evidence="8 9" key="1">
    <citation type="submission" date="2020-01" db="EMBL/GenBank/DDBJ databases">
        <authorList>
            <consortium name="DOE Joint Genome Institute"/>
            <person name="Haridas S."/>
            <person name="Albert R."/>
            <person name="Binder M."/>
            <person name="Bloem J."/>
            <person name="Labutti K."/>
            <person name="Salamov A."/>
            <person name="Andreopoulos B."/>
            <person name="Baker S.E."/>
            <person name="Barry K."/>
            <person name="Bills G."/>
            <person name="Bluhm B.H."/>
            <person name="Cannon C."/>
            <person name="Castanera R."/>
            <person name="Culley D.E."/>
            <person name="Daum C."/>
            <person name="Ezra D."/>
            <person name="Gonzalez J.B."/>
            <person name="Henrissat B."/>
            <person name="Kuo A."/>
            <person name="Liang C."/>
            <person name="Lipzen A."/>
            <person name="Lutzoni F."/>
            <person name="Magnuson J."/>
            <person name="Mondo S."/>
            <person name="Nolan M."/>
            <person name="Ohm R."/>
            <person name="Pangilinan J."/>
            <person name="Park H.-J.H."/>
            <person name="Ramirez L."/>
            <person name="Alfaro M."/>
            <person name="Sun H."/>
            <person name="Tritt A."/>
            <person name="Yoshinaga Y."/>
            <person name="Zwiers L.-H.L."/>
            <person name="Turgeon B.G."/>
            <person name="Goodwin S.B."/>
            <person name="Spatafora J.W."/>
            <person name="Crous P.W."/>
            <person name="Grigoriev I.V."/>
        </authorList>
    </citation>
    <scope>NUCLEOTIDE SEQUENCE [LARGE SCALE GENOMIC DNA]</scope>
    <source>
        <strain evidence="8 9">CBS 611.86</strain>
    </source>
</reference>